<dbReference type="GO" id="GO:0003677">
    <property type="term" value="F:DNA binding"/>
    <property type="evidence" value="ECO:0007669"/>
    <property type="project" value="InterPro"/>
</dbReference>
<evidence type="ECO:0000313" key="2">
    <source>
        <dbReference type="Proteomes" id="UP000235584"/>
    </source>
</evidence>
<name>A0A2K9NTS5_BACTC</name>
<accession>A0A2K9NTS5</accession>
<proteinExistence type="predicted"/>
<dbReference type="CDD" id="cd00093">
    <property type="entry name" value="HTH_XRE"/>
    <property type="match status" value="1"/>
</dbReference>
<gene>
    <name evidence="1" type="ORF">C0V70_12455</name>
</gene>
<dbReference type="AlphaFoldDB" id="A0A2K9NTS5"/>
<dbReference type="SMART" id="SM00530">
    <property type="entry name" value="HTH_XRE"/>
    <property type="match status" value="1"/>
</dbReference>
<dbReference type="EMBL" id="CP025704">
    <property type="protein sequence ID" value="AUN98898.1"/>
    <property type="molecule type" value="Genomic_DNA"/>
</dbReference>
<dbReference type="SUPFAM" id="SSF47413">
    <property type="entry name" value="lambda repressor-like DNA-binding domains"/>
    <property type="match status" value="1"/>
</dbReference>
<dbReference type="InterPro" id="IPR001387">
    <property type="entry name" value="Cro/C1-type_HTH"/>
</dbReference>
<dbReference type="Gene3D" id="1.10.260.40">
    <property type="entry name" value="lambda repressor-like DNA-binding domains"/>
    <property type="match status" value="1"/>
</dbReference>
<evidence type="ECO:0000313" key="1">
    <source>
        <dbReference type="EMBL" id="AUN98898.1"/>
    </source>
</evidence>
<sequence length="92" mass="10464">MLIKNLKQLLEENNLSIAELARETQVPKSTLNTWLKGRSPNLEQLERVANYFNTTIDYLAFGKTSKPALPTLIYRADIGPGQYEIVVRKISD</sequence>
<organism evidence="1 2">
    <name type="scientific">Bacteriovorax stolpii</name>
    <name type="common">Bdellovibrio stolpii</name>
    <dbReference type="NCBI Taxonomy" id="960"/>
    <lineage>
        <taxon>Bacteria</taxon>
        <taxon>Pseudomonadati</taxon>
        <taxon>Bdellovibrionota</taxon>
        <taxon>Bacteriovoracia</taxon>
        <taxon>Bacteriovoracales</taxon>
        <taxon>Bacteriovoracaceae</taxon>
        <taxon>Bacteriovorax</taxon>
    </lineage>
</organism>
<protein>
    <submittedName>
        <fullName evidence="1">Uncharacterized protein</fullName>
    </submittedName>
</protein>
<dbReference type="OrthoDB" id="5295297at2"/>
<keyword evidence="2" id="KW-1185">Reference proteome</keyword>
<dbReference type="Pfam" id="PF01381">
    <property type="entry name" value="HTH_3"/>
    <property type="match status" value="1"/>
</dbReference>
<reference evidence="1 2" key="1">
    <citation type="submission" date="2018-01" db="EMBL/GenBank/DDBJ databases">
        <title>Complete genome sequence of Bacteriovorax stolpii DSM12778.</title>
        <authorList>
            <person name="Tang B."/>
            <person name="Chang J."/>
        </authorList>
    </citation>
    <scope>NUCLEOTIDE SEQUENCE [LARGE SCALE GENOMIC DNA]</scope>
    <source>
        <strain evidence="1 2">DSM 12778</strain>
    </source>
</reference>
<dbReference type="RefSeq" id="WP_102244189.1">
    <property type="nucleotide sequence ID" value="NZ_CP025704.1"/>
</dbReference>
<dbReference type="PROSITE" id="PS50943">
    <property type="entry name" value="HTH_CROC1"/>
    <property type="match status" value="1"/>
</dbReference>
<dbReference type="InterPro" id="IPR010982">
    <property type="entry name" value="Lambda_DNA-bd_dom_sf"/>
</dbReference>
<dbReference type="Proteomes" id="UP000235584">
    <property type="component" value="Chromosome"/>
</dbReference>
<dbReference type="KEGG" id="bsto:C0V70_12455"/>